<keyword evidence="2" id="KW-0472">Membrane</keyword>
<dbReference type="GO" id="GO:0043025">
    <property type="term" value="C:neuronal cell body"/>
    <property type="evidence" value="ECO:0007669"/>
    <property type="project" value="TreeGrafter"/>
</dbReference>
<feature type="region of interest" description="Disordered" evidence="1">
    <location>
        <begin position="586"/>
        <end position="609"/>
    </location>
</feature>
<feature type="compositionally biased region" description="Basic and acidic residues" evidence="1">
    <location>
        <begin position="1605"/>
        <end position="1615"/>
    </location>
</feature>
<comment type="caution">
    <text evidence="4">The sequence shown here is derived from an EMBL/GenBank/DDBJ whole genome shotgun (WGS) entry which is preliminary data.</text>
</comment>
<feature type="compositionally biased region" description="Basic and acidic residues" evidence="1">
    <location>
        <begin position="435"/>
        <end position="455"/>
    </location>
</feature>
<feature type="compositionally biased region" description="Basic and acidic residues" evidence="1">
    <location>
        <begin position="1895"/>
        <end position="1968"/>
    </location>
</feature>
<dbReference type="GO" id="GO:0003779">
    <property type="term" value="F:actin binding"/>
    <property type="evidence" value="ECO:0007669"/>
    <property type="project" value="TreeGrafter"/>
</dbReference>
<feature type="region of interest" description="Disordered" evidence="1">
    <location>
        <begin position="1595"/>
        <end position="1615"/>
    </location>
</feature>
<dbReference type="PANTHER" id="PTHR13843:SF12">
    <property type="entry name" value="ATPASE F1_V1_A1 COMPLEX ALPHA_BETA SUBUNIT NUCLEOTIDE-BINDING DOMAIN-CONTAINING PROTEIN"/>
    <property type="match status" value="1"/>
</dbReference>
<feature type="compositionally biased region" description="Basic and acidic residues" evidence="1">
    <location>
        <begin position="797"/>
        <end position="823"/>
    </location>
</feature>
<feature type="compositionally biased region" description="Basic and acidic residues" evidence="1">
    <location>
        <begin position="497"/>
        <end position="538"/>
    </location>
</feature>
<dbReference type="GO" id="GO:0005829">
    <property type="term" value="C:cytosol"/>
    <property type="evidence" value="ECO:0007669"/>
    <property type="project" value="TreeGrafter"/>
</dbReference>
<evidence type="ECO:0000256" key="2">
    <source>
        <dbReference type="SAM" id="Phobius"/>
    </source>
</evidence>
<dbReference type="GO" id="GO:0031114">
    <property type="term" value="P:regulation of microtubule depolymerization"/>
    <property type="evidence" value="ECO:0007669"/>
    <property type="project" value="TreeGrafter"/>
</dbReference>
<dbReference type="GO" id="GO:0005875">
    <property type="term" value="C:microtubule associated complex"/>
    <property type="evidence" value="ECO:0007669"/>
    <property type="project" value="TreeGrafter"/>
</dbReference>
<feature type="compositionally biased region" description="Basic and acidic residues" evidence="1">
    <location>
        <begin position="2367"/>
        <end position="2383"/>
    </location>
</feature>
<feature type="compositionally biased region" description="Basic and acidic residues" evidence="1">
    <location>
        <begin position="1101"/>
        <end position="1128"/>
    </location>
</feature>
<evidence type="ECO:0000256" key="1">
    <source>
        <dbReference type="SAM" id="MobiDB-lite"/>
    </source>
</evidence>
<feature type="non-terminal residue" evidence="4">
    <location>
        <position position="2397"/>
    </location>
</feature>
<feature type="compositionally biased region" description="Basic and acidic residues" evidence="1">
    <location>
        <begin position="1975"/>
        <end position="2331"/>
    </location>
</feature>
<dbReference type="GO" id="GO:0007409">
    <property type="term" value="P:axonogenesis"/>
    <property type="evidence" value="ECO:0007669"/>
    <property type="project" value="TreeGrafter"/>
</dbReference>
<dbReference type="PANTHER" id="PTHR13843">
    <property type="entry name" value="MICROTUBULE-ASSOCIATED PROTEIN"/>
    <property type="match status" value="1"/>
</dbReference>
<feature type="compositionally biased region" description="Basic and acidic residues" evidence="1">
    <location>
        <begin position="1279"/>
        <end position="1311"/>
    </location>
</feature>
<feature type="compositionally biased region" description="Basic and acidic residues" evidence="1">
    <location>
        <begin position="884"/>
        <end position="893"/>
    </location>
</feature>
<feature type="compositionally biased region" description="Basic and acidic residues" evidence="1">
    <location>
        <begin position="1323"/>
        <end position="1336"/>
    </location>
</feature>
<keyword evidence="5" id="KW-1185">Reference proteome</keyword>
<feature type="region of interest" description="Disordered" evidence="1">
    <location>
        <begin position="2353"/>
        <end position="2397"/>
    </location>
</feature>
<feature type="region of interest" description="Disordered" evidence="1">
    <location>
        <begin position="1895"/>
        <end position="2331"/>
    </location>
</feature>
<feature type="compositionally biased region" description="Basic and acidic residues" evidence="1">
    <location>
        <begin position="680"/>
        <end position="719"/>
    </location>
</feature>
<feature type="region of interest" description="Disordered" evidence="1">
    <location>
        <begin position="680"/>
        <end position="847"/>
    </location>
</feature>
<proteinExistence type="predicted"/>
<dbReference type="GO" id="GO:0005874">
    <property type="term" value="C:microtubule"/>
    <property type="evidence" value="ECO:0007669"/>
    <property type="project" value="InterPro"/>
</dbReference>
<reference evidence="4" key="2">
    <citation type="submission" date="2020-12" db="EMBL/GenBank/DDBJ databases">
        <authorList>
            <person name="Kanost M."/>
        </authorList>
    </citation>
    <scope>NUCLEOTIDE SEQUENCE</scope>
</reference>
<dbReference type="GO" id="GO:0000226">
    <property type="term" value="P:microtubule cytoskeleton organization"/>
    <property type="evidence" value="ECO:0007669"/>
    <property type="project" value="InterPro"/>
</dbReference>
<name>A0A921Z626_MANSE</name>
<gene>
    <name evidence="4" type="ORF">O3G_MSEX007439</name>
</gene>
<accession>A0A921Z626</accession>
<evidence type="ECO:0000259" key="3">
    <source>
        <dbReference type="Pfam" id="PF25281"/>
    </source>
</evidence>
<organism evidence="4 5">
    <name type="scientific">Manduca sexta</name>
    <name type="common">Tobacco hawkmoth</name>
    <name type="synonym">Tobacco hornworm</name>
    <dbReference type="NCBI Taxonomy" id="7130"/>
    <lineage>
        <taxon>Eukaryota</taxon>
        <taxon>Metazoa</taxon>
        <taxon>Ecdysozoa</taxon>
        <taxon>Arthropoda</taxon>
        <taxon>Hexapoda</taxon>
        <taxon>Insecta</taxon>
        <taxon>Pterygota</taxon>
        <taxon>Neoptera</taxon>
        <taxon>Endopterygota</taxon>
        <taxon>Lepidoptera</taxon>
        <taxon>Glossata</taxon>
        <taxon>Ditrysia</taxon>
        <taxon>Bombycoidea</taxon>
        <taxon>Sphingidae</taxon>
        <taxon>Sphinginae</taxon>
        <taxon>Sphingini</taxon>
        <taxon>Manduca</taxon>
    </lineage>
</organism>
<keyword evidence="2" id="KW-0812">Transmembrane</keyword>
<dbReference type="InterPro" id="IPR026074">
    <property type="entry name" value="MAP1"/>
</dbReference>
<keyword evidence="2" id="KW-1133">Transmembrane helix</keyword>
<feature type="compositionally biased region" description="Basic and acidic residues" evidence="1">
    <location>
        <begin position="727"/>
        <end position="755"/>
    </location>
</feature>
<feature type="compositionally biased region" description="Basic and acidic residues" evidence="1">
    <location>
        <begin position="832"/>
        <end position="847"/>
    </location>
</feature>
<feature type="region of interest" description="Disordered" evidence="1">
    <location>
        <begin position="372"/>
        <end position="567"/>
    </location>
</feature>
<feature type="compositionally biased region" description="Basic and acidic residues" evidence="1">
    <location>
        <begin position="372"/>
        <end position="418"/>
    </location>
</feature>
<feature type="compositionally biased region" description="Polar residues" evidence="1">
    <location>
        <begin position="782"/>
        <end position="793"/>
    </location>
</feature>
<reference evidence="4" key="1">
    <citation type="journal article" date="2016" name="Insect Biochem. Mol. Biol.">
        <title>Multifaceted biological insights from a draft genome sequence of the tobacco hornworm moth, Manduca sexta.</title>
        <authorList>
            <person name="Kanost M.R."/>
            <person name="Arrese E.L."/>
            <person name="Cao X."/>
            <person name="Chen Y.R."/>
            <person name="Chellapilla S."/>
            <person name="Goldsmith M.R."/>
            <person name="Grosse-Wilde E."/>
            <person name="Heckel D.G."/>
            <person name="Herndon N."/>
            <person name="Jiang H."/>
            <person name="Papanicolaou A."/>
            <person name="Qu J."/>
            <person name="Soulages J.L."/>
            <person name="Vogel H."/>
            <person name="Walters J."/>
            <person name="Waterhouse R.M."/>
            <person name="Ahn S.J."/>
            <person name="Almeida F.C."/>
            <person name="An C."/>
            <person name="Aqrawi P."/>
            <person name="Bretschneider A."/>
            <person name="Bryant W.B."/>
            <person name="Bucks S."/>
            <person name="Chao H."/>
            <person name="Chevignon G."/>
            <person name="Christen J.M."/>
            <person name="Clarke D.F."/>
            <person name="Dittmer N.T."/>
            <person name="Ferguson L.C.F."/>
            <person name="Garavelou S."/>
            <person name="Gordon K.H.J."/>
            <person name="Gunaratna R.T."/>
            <person name="Han Y."/>
            <person name="Hauser F."/>
            <person name="He Y."/>
            <person name="Heidel-Fischer H."/>
            <person name="Hirsh A."/>
            <person name="Hu Y."/>
            <person name="Jiang H."/>
            <person name="Kalra D."/>
            <person name="Klinner C."/>
            <person name="Konig C."/>
            <person name="Kovar C."/>
            <person name="Kroll A.R."/>
            <person name="Kuwar S.S."/>
            <person name="Lee S.L."/>
            <person name="Lehman R."/>
            <person name="Li K."/>
            <person name="Li Z."/>
            <person name="Liang H."/>
            <person name="Lovelace S."/>
            <person name="Lu Z."/>
            <person name="Mansfield J.H."/>
            <person name="McCulloch K.J."/>
            <person name="Mathew T."/>
            <person name="Morton B."/>
            <person name="Muzny D.M."/>
            <person name="Neunemann D."/>
            <person name="Ongeri F."/>
            <person name="Pauchet Y."/>
            <person name="Pu L.L."/>
            <person name="Pyrousis I."/>
            <person name="Rao X.J."/>
            <person name="Redding A."/>
            <person name="Roesel C."/>
            <person name="Sanchez-Gracia A."/>
            <person name="Schaack S."/>
            <person name="Shukla A."/>
            <person name="Tetreau G."/>
            <person name="Wang Y."/>
            <person name="Xiong G.H."/>
            <person name="Traut W."/>
            <person name="Walsh T.K."/>
            <person name="Worley K.C."/>
            <person name="Wu D."/>
            <person name="Wu W."/>
            <person name="Wu Y.Q."/>
            <person name="Zhang X."/>
            <person name="Zou Z."/>
            <person name="Zucker H."/>
            <person name="Briscoe A.D."/>
            <person name="Burmester T."/>
            <person name="Clem R.J."/>
            <person name="Feyereisen R."/>
            <person name="Grimmelikhuijzen C.J.P."/>
            <person name="Hamodrakas S.J."/>
            <person name="Hansson B.S."/>
            <person name="Huguet E."/>
            <person name="Jermiin L.S."/>
            <person name="Lan Q."/>
            <person name="Lehman H.K."/>
            <person name="Lorenzen M."/>
            <person name="Merzendorfer H."/>
            <person name="Michalopoulos I."/>
            <person name="Morton D.B."/>
            <person name="Muthukrishnan S."/>
            <person name="Oakeshott J.G."/>
            <person name="Palmer W."/>
            <person name="Park Y."/>
            <person name="Passarelli A.L."/>
            <person name="Rozas J."/>
            <person name="Schwartz L.M."/>
            <person name="Smith W."/>
            <person name="Southgate A."/>
            <person name="Vilcinskas A."/>
            <person name="Vogt R."/>
            <person name="Wang P."/>
            <person name="Werren J."/>
            <person name="Yu X.Q."/>
            <person name="Zhou J.J."/>
            <person name="Brown S.J."/>
            <person name="Scherer S.E."/>
            <person name="Richards S."/>
            <person name="Blissard G.W."/>
        </authorList>
    </citation>
    <scope>NUCLEOTIDE SEQUENCE</scope>
</reference>
<feature type="domain" description="Microtubule-associated protein 1A/B/S-like MBL-like" evidence="3">
    <location>
        <begin position="89"/>
        <end position="249"/>
    </location>
</feature>
<feature type="compositionally biased region" description="Basic and acidic residues" evidence="1">
    <location>
        <begin position="1153"/>
        <end position="1174"/>
    </location>
</feature>
<dbReference type="Proteomes" id="UP000791440">
    <property type="component" value="Unassembled WGS sequence"/>
</dbReference>
<dbReference type="GO" id="GO:0030425">
    <property type="term" value="C:dendrite"/>
    <property type="evidence" value="ECO:0007669"/>
    <property type="project" value="TreeGrafter"/>
</dbReference>
<dbReference type="InterPro" id="IPR057480">
    <property type="entry name" value="MAP1A/B/S-like_MBL"/>
</dbReference>
<protein>
    <recommendedName>
        <fullName evidence="3">Microtubule-associated protein 1A/B/S-like MBL-like domain-containing protein</fullName>
    </recommendedName>
</protein>
<dbReference type="GO" id="GO:0008017">
    <property type="term" value="F:microtubule binding"/>
    <property type="evidence" value="ECO:0007669"/>
    <property type="project" value="InterPro"/>
</dbReference>
<sequence length="2397" mass="271256">MHQHKIIQKLIKILTSGTNPCKYSYSVYLHHYRNTCIEPWNTVHSVPQRPRSRTFVIEQLVYDCLVIVLFFGLLVFLKILDNVGRDRKERRALASPDGDKDADPLLVSLLQEGSDMMTDLRHINLKPQQCYRSPEPINLYHKVGHGTLDMYVLNPSKDSKHVREFLKRWHNSEQKLFEGASVSGQFNFPIPNLVSICALLVWRPANPDDTITRIMFPGSTPQHKIFEGLEKLKHLEFLQHPTCTGRQMATTAAPAAPVSVSTAATTQTTIKTTKPVSKVSKERSIITEKAKEEKISEPELPLHKDKDIIKDERDTKNIIDNKLLSELVDGEDKQIESVLQEAITARLESKLDDKIAEYESTVLDGLPKKKDLKKKTVDRKTKRSDKTDEIKAADTKKVEAETRTKIEMRKKMESRTKTETTSAVMRSKVSHRTAKSLDKKMVSSIDKRIPEDKKSPPTTPKKTVEAKTTPTIAQSAAKERIKAKTRRLSPGSTPAKSAKEASNRRVVESKYKQPSPKRDILQKSVEKKEPKAKREPISRRPRPLASPVKGLKAMKSPTKAVKSVKADTSKLKGLQRVNYEDILKDAKKSDEDTSKSLDDIKQQELDEREEQEIVREIEAVFNRDSEAEEKVEFVGRSDIEKITCMLDDTKTETTADGEFEEEYLIIEKEEVDQYTDDYVHDRDEHEDELQKHLKDKEESEKKKDEVTIPEKGKIEEIQIKPEVIMETEMKHAESKEPSVSVEEKQDISSEKKTSDSKSGVVKPKDSLELNIVQESQPDEKVSTTIESGATTAPTLPEDERITLDDIKEDQQVEEKHVQEETKEVIPPQTLIDVHKPTTIEKSPKREVQQIPIREIVKTPDEVADLPLHEEVDYRTYEEKKTPIDEDIYKRKPETQFAPEMKVPTDLPLPEKDAALPQKVKSMEGDVVMKTVERPSHAEVVTVTPGSAPESPMYHDQVKMSIIPGKELKPVSEYGDGEFDYGQYTEKLRETHITTLDSPIKDDIIVIEEVPHMPEKIPSIPEDVEKEIEEAQKLEIAEKPPLSPKDVEKIVADVAEVLKSDKSLEEIMAEKSPISARKSTETLFKTETSAIEATKMLLTSEKEVKHDLQREPKETRLDTKIEPEIESSQKEVSPVRSATSEDVSEISDKTVLSETKRASRDKKPEKFVTETDRKSTDQVDFSPTVVVDERLPEKQLTPEKTDLLLVDKTKISDTIETKKMDSFISEKDLEITEAEVKSERKLSSTLESAKTLEKLEEKIADLKRRITEHDVSPGEPSPMELKEPYPIKPHEKALSPEKEVLTGKEIKPEKEIPSSLKEISMEPSPERELQKREKAPSSKEPSPIEEIFEKELPEDEEPVFPSEELTPETLKIIEALKDFIPIEEPEIIEITKTEEIKDKAIIIRRVIVTRIVSTKYGDRLSTIRKLRTDTTITTTDNFPDGTTRTQVKSSSTLSDIKYKPEDVIEDSLKGFKLVGKPSEETTTKSETVTEGGVMIKRQVTVITTIQEYHNLMTMTKCYKTIVRTITEDKHADGSIITRSFAKSSLSDESFLTITHDGTGLSDEEESTERGALEDHVLDEKIITLLKQEELMAEAPKAVERAQSPVKPEKLKVEKPKPEEKILSPVKPKEKAPVTLKETLKDVELLLSKEPLPTEKLYEKKVKEDELAAPSEELSPETLKIMEALKDYVPIEEPEIIEIIKTEQVKDKAIIIRRVIVTRIVSTKYDHKISRIRKLRTDTTITTTDNLPDGTTRTHVKTSNILSDIPYKPEDIIEESLEGFKQVGKPKEDTITKSETVIEDGIIIKRRVTVITIIQEYHSVVTKTMCYRTIIRTITEDEHPDGSVIIKTSAKTSLSDKSPLTRIQDGAVLSDEEESIDHASVKDKVLDERVIITLKPEEKAPSPLKPEEIKVEELKPEEKAPSPVKPEEKAPSPVKPEELKVKELKPEEKAPSQDKPEEKALSPEKLEEKAPSPVKPEQLKIEELKPKEKALSPGTLEEKPPSPVKPEELKIEELKPKERVPSPVKPEEKVPSPRKPEELQVGEIKPEEKTPSLVKPEEKAPSTAKPEELKVGELKPDDKAPSPVKPEELKVKELKPEEKALSPDKPEEKAPSPVKPEEKAPSPAKPEELKVEELKPEEKAPSPVKPEELKPKEKVPSPVKPEELKVEELKPKEKAPSPVKPEELKDEELKPKEKVPSPVKPEEKISSPAKPEELKVEELKPEEKAPSPVKPEELKDEELKPEDKAPSPVKPEELQDEELKPKEKVPSPVTPEEKVSSPAKPEELKVEELKPKEKAPSPVRREEIKVEELKPEDKVPSAVKPEEKASSPVKPEELKVEELKVEELKSVEKVLSPIQPETTAFRPTLSKEPSPEKEITLKETLKDTKAPLSKEPSPVKEIS</sequence>
<dbReference type="GO" id="GO:0016358">
    <property type="term" value="P:dendrite development"/>
    <property type="evidence" value="ECO:0007669"/>
    <property type="project" value="TreeGrafter"/>
</dbReference>
<feature type="region of interest" description="Disordered" evidence="1">
    <location>
        <begin position="1264"/>
        <end position="1343"/>
    </location>
</feature>
<feature type="region of interest" description="Disordered" evidence="1">
    <location>
        <begin position="1101"/>
        <end position="1174"/>
    </location>
</feature>
<feature type="transmembrane region" description="Helical" evidence="2">
    <location>
        <begin position="60"/>
        <end position="80"/>
    </location>
</feature>
<dbReference type="GO" id="GO:0045202">
    <property type="term" value="C:synapse"/>
    <property type="evidence" value="ECO:0007669"/>
    <property type="project" value="TreeGrafter"/>
</dbReference>
<evidence type="ECO:0000313" key="5">
    <source>
        <dbReference type="Proteomes" id="UP000791440"/>
    </source>
</evidence>
<evidence type="ECO:0000313" key="4">
    <source>
        <dbReference type="EMBL" id="KAG6452097.1"/>
    </source>
</evidence>
<dbReference type="EMBL" id="JH668417">
    <property type="protein sequence ID" value="KAG6452097.1"/>
    <property type="molecule type" value="Genomic_DNA"/>
</dbReference>
<dbReference type="Pfam" id="PF25281">
    <property type="entry name" value="MBL_MAP1B"/>
    <property type="match status" value="1"/>
</dbReference>
<feature type="region of interest" description="Disordered" evidence="1">
    <location>
        <begin position="884"/>
        <end position="911"/>
    </location>
</feature>